<proteinExistence type="predicted"/>
<dbReference type="EMBL" id="BLXT01000588">
    <property type="protein sequence ID" value="GFN78372.1"/>
    <property type="molecule type" value="Genomic_DNA"/>
</dbReference>
<reference evidence="1 2" key="1">
    <citation type="journal article" date="2021" name="Elife">
        <title>Chloroplast acquisition without the gene transfer in kleptoplastic sea slugs, Plakobranchus ocellatus.</title>
        <authorList>
            <person name="Maeda T."/>
            <person name="Takahashi S."/>
            <person name="Yoshida T."/>
            <person name="Shimamura S."/>
            <person name="Takaki Y."/>
            <person name="Nagai Y."/>
            <person name="Toyoda A."/>
            <person name="Suzuki Y."/>
            <person name="Arimoto A."/>
            <person name="Ishii H."/>
            <person name="Satoh N."/>
            <person name="Nishiyama T."/>
            <person name="Hasebe M."/>
            <person name="Maruyama T."/>
            <person name="Minagawa J."/>
            <person name="Obokata J."/>
            <person name="Shigenobu S."/>
        </authorList>
    </citation>
    <scope>NUCLEOTIDE SEQUENCE [LARGE SCALE GENOMIC DNA]</scope>
</reference>
<dbReference type="Gene3D" id="3.40.50.720">
    <property type="entry name" value="NAD(P)-binding Rossmann-like Domain"/>
    <property type="match status" value="1"/>
</dbReference>
<accession>A0AAV3Y7H2</accession>
<comment type="caution">
    <text evidence="1">The sequence shown here is derived from an EMBL/GenBank/DDBJ whole genome shotgun (WGS) entry which is preliminary data.</text>
</comment>
<dbReference type="Proteomes" id="UP000735302">
    <property type="component" value="Unassembled WGS sequence"/>
</dbReference>
<gene>
    <name evidence="1" type="ORF">PoB_000487800</name>
</gene>
<organism evidence="1 2">
    <name type="scientific">Plakobranchus ocellatus</name>
    <dbReference type="NCBI Taxonomy" id="259542"/>
    <lineage>
        <taxon>Eukaryota</taxon>
        <taxon>Metazoa</taxon>
        <taxon>Spiralia</taxon>
        <taxon>Lophotrochozoa</taxon>
        <taxon>Mollusca</taxon>
        <taxon>Gastropoda</taxon>
        <taxon>Heterobranchia</taxon>
        <taxon>Euthyneura</taxon>
        <taxon>Panpulmonata</taxon>
        <taxon>Sacoglossa</taxon>
        <taxon>Placobranchoidea</taxon>
        <taxon>Plakobranchidae</taxon>
        <taxon>Plakobranchus</taxon>
    </lineage>
</organism>
<protein>
    <submittedName>
        <fullName evidence="1">NADPH-dependent aldehyde reductase ari1-like isoform x2</fullName>
    </submittedName>
</protein>
<name>A0AAV3Y7H2_9GAST</name>
<sequence>MYLADTLKVPSNEISSSGNSYVENLSEEYDIPRTPNVSSVTLRPTQFESEKNLVVLTELIHFLPLHILNVLLTQEYTVKGVIKVGDRDKPAELDSLFDLHPLARKHLFIQRVSHFDQRDWERNQGEKQHSLALYCTKTCFGKTKTSNPGECFKEDSWEDASKLTGDAKCYIEVEKEAWEFFNSLPEKDRIEFVVINPAFMLGPIFKDTASQIMNVVMIKALMESTYSRLPSRSLPLVDIRDVARAVSMALVKDNVAASPQQDDLRLLGPMSGQGTGCGVRTRDRGVPADLRAYSLATVPPTPRH</sequence>
<keyword evidence="2" id="KW-1185">Reference proteome</keyword>
<evidence type="ECO:0000313" key="1">
    <source>
        <dbReference type="EMBL" id="GFN78372.1"/>
    </source>
</evidence>
<evidence type="ECO:0000313" key="2">
    <source>
        <dbReference type="Proteomes" id="UP000735302"/>
    </source>
</evidence>
<dbReference type="AlphaFoldDB" id="A0AAV3Y7H2"/>